<dbReference type="EMBL" id="BNAJ01000014">
    <property type="protein sequence ID" value="GHF60423.1"/>
    <property type="molecule type" value="Genomic_DNA"/>
</dbReference>
<dbReference type="AlphaFoldDB" id="A0A7W8KIH6"/>
<reference evidence="4" key="2">
    <citation type="journal article" date="2019" name="Int. J. Syst. Evol. Microbiol.">
        <title>The Global Catalogue of Microorganisms (GCM) 10K type strain sequencing project: providing services to taxonomists for standard genome sequencing and annotation.</title>
        <authorList>
            <consortium name="The Broad Institute Genomics Platform"/>
            <consortium name="The Broad Institute Genome Sequencing Center for Infectious Disease"/>
            <person name="Wu L."/>
            <person name="Ma J."/>
        </authorList>
    </citation>
    <scope>NUCLEOTIDE SEQUENCE [LARGE SCALE GENOMIC DNA]</scope>
    <source>
        <strain evidence="4">CGMCC 1.18437</strain>
    </source>
</reference>
<reference evidence="2 3" key="3">
    <citation type="submission" date="2020-08" db="EMBL/GenBank/DDBJ databases">
        <title>Genomic Encyclopedia of Type Strains, Phase IV (KMG-IV): sequencing the most valuable type-strain genomes for metagenomic binning, comparative biology and taxonomic classification.</title>
        <authorList>
            <person name="Goeker M."/>
        </authorList>
    </citation>
    <scope>NUCLEOTIDE SEQUENCE [LARGE SCALE GENOMIC DNA]</scope>
    <source>
        <strain evidence="2 3">DSM 27521</strain>
    </source>
</reference>
<comment type="caution">
    <text evidence="2">The sequence shown here is derived from an EMBL/GenBank/DDBJ whole genome shotgun (WGS) entry which is preliminary data.</text>
</comment>
<name>A0A7W8KIH6_9DEIO</name>
<dbReference type="Proteomes" id="UP000539473">
    <property type="component" value="Unassembled WGS sequence"/>
</dbReference>
<dbReference type="EMBL" id="JACHFK010000015">
    <property type="protein sequence ID" value="MBB5378722.1"/>
    <property type="molecule type" value="Genomic_DNA"/>
</dbReference>
<accession>A0A7W8KIH6</accession>
<gene>
    <name evidence="1" type="ORF">GCM10017781_40760</name>
    <name evidence="2" type="ORF">HNQ07_004229</name>
</gene>
<reference evidence="1" key="4">
    <citation type="submission" date="2024-05" db="EMBL/GenBank/DDBJ databases">
        <authorList>
            <person name="Sun Q."/>
            <person name="Zhou Y."/>
        </authorList>
    </citation>
    <scope>NUCLEOTIDE SEQUENCE</scope>
    <source>
        <strain evidence="1">CGMCC 1.18437</strain>
    </source>
</reference>
<evidence type="ECO:0000313" key="3">
    <source>
        <dbReference type="Proteomes" id="UP000539473"/>
    </source>
</evidence>
<evidence type="ECO:0000313" key="4">
    <source>
        <dbReference type="Proteomes" id="UP000619376"/>
    </source>
</evidence>
<sequence>MSRSNPSRRVGEYAEHLHAVQAIRDRKDREQQWAKAALQQRFHSALAKSGQAAAELWQRERAALVAHGLLAPDLILTPSAWTPQPAPALYPEPLPPTPTAVEAARVAAELLGQRPPMTEEDHAALGVYIARLGLLYREVRW</sequence>
<dbReference type="Proteomes" id="UP000619376">
    <property type="component" value="Unassembled WGS sequence"/>
</dbReference>
<proteinExistence type="predicted"/>
<protein>
    <submittedName>
        <fullName evidence="2">Uncharacterized protein</fullName>
    </submittedName>
</protein>
<evidence type="ECO:0000313" key="1">
    <source>
        <dbReference type="EMBL" id="GHF60423.1"/>
    </source>
</evidence>
<reference evidence="1" key="1">
    <citation type="journal article" date="2014" name="Int. J. Syst. Evol. Microbiol.">
        <title>Complete genome of a new Firmicutes species belonging to the dominant human colonic microbiota ('Ruminococcus bicirculans') reveals two chromosomes and a selective capacity to utilize plant glucans.</title>
        <authorList>
            <consortium name="NISC Comparative Sequencing Program"/>
            <person name="Wegmann U."/>
            <person name="Louis P."/>
            <person name="Goesmann A."/>
            <person name="Henrissat B."/>
            <person name="Duncan S.H."/>
            <person name="Flint H.J."/>
        </authorList>
    </citation>
    <scope>NUCLEOTIDE SEQUENCE</scope>
    <source>
        <strain evidence="1">CGMCC 1.18437</strain>
    </source>
</reference>
<keyword evidence="4" id="KW-1185">Reference proteome</keyword>
<evidence type="ECO:0000313" key="2">
    <source>
        <dbReference type="EMBL" id="MBB5378722.1"/>
    </source>
</evidence>
<dbReference type="RefSeq" id="WP_184115438.1">
    <property type="nucleotide sequence ID" value="NZ_BNAJ01000014.1"/>
</dbReference>
<organism evidence="2 3">
    <name type="scientific">Deinococcus metalli</name>
    <dbReference type="NCBI Taxonomy" id="1141878"/>
    <lineage>
        <taxon>Bacteria</taxon>
        <taxon>Thermotogati</taxon>
        <taxon>Deinococcota</taxon>
        <taxon>Deinococci</taxon>
        <taxon>Deinococcales</taxon>
        <taxon>Deinococcaceae</taxon>
        <taxon>Deinococcus</taxon>
    </lineage>
</organism>